<dbReference type="GO" id="GO:0046972">
    <property type="term" value="F:histone H4K16 acetyltransferase activity"/>
    <property type="evidence" value="ECO:0007669"/>
    <property type="project" value="TreeGrafter"/>
</dbReference>
<dbReference type="InterPro" id="IPR025995">
    <property type="entry name" value="Tudor-knot"/>
</dbReference>
<dbReference type="Gene3D" id="1.10.10.10">
    <property type="entry name" value="Winged helix-like DNA-binding domain superfamily/Winged helix DNA-binding domain"/>
    <property type="match status" value="1"/>
</dbReference>
<dbReference type="Gene3D" id="2.30.30.140">
    <property type="match status" value="1"/>
</dbReference>
<name>A0AAV5WRN0_9BILA</name>
<evidence type="ECO:0000256" key="7">
    <source>
        <dbReference type="SAM" id="MobiDB-lite"/>
    </source>
</evidence>
<dbReference type="Pfam" id="PF01853">
    <property type="entry name" value="MOZ_SAS"/>
    <property type="match status" value="1"/>
</dbReference>
<feature type="compositionally biased region" description="Basic and acidic residues" evidence="7">
    <location>
        <begin position="55"/>
        <end position="85"/>
    </location>
</feature>
<dbReference type="PANTHER" id="PTHR10615:SF82">
    <property type="entry name" value="HISTONE ACETYLTRANSFERASE KAT8"/>
    <property type="match status" value="1"/>
</dbReference>
<dbReference type="EC" id="2.3.1.48" evidence="2 6"/>
<evidence type="ECO:0000313" key="10">
    <source>
        <dbReference type="Proteomes" id="UP001432322"/>
    </source>
</evidence>
<dbReference type="Pfam" id="PF17772">
    <property type="entry name" value="zf-MYST"/>
    <property type="match status" value="1"/>
</dbReference>
<keyword evidence="4" id="KW-0007">Acetylation</keyword>
<accession>A0AAV5WRN0</accession>
<dbReference type="PROSITE" id="PS51726">
    <property type="entry name" value="MYST_HAT"/>
    <property type="match status" value="1"/>
</dbReference>
<dbReference type="InterPro" id="IPR050603">
    <property type="entry name" value="MYST_HAT"/>
</dbReference>
<proteinExistence type="inferred from homology"/>
<dbReference type="Gene3D" id="3.30.60.60">
    <property type="entry name" value="N-acetyl transferase-like"/>
    <property type="match status" value="1"/>
</dbReference>
<evidence type="ECO:0000259" key="8">
    <source>
        <dbReference type="PROSITE" id="PS51726"/>
    </source>
</evidence>
<comment type="caution">
    <text evidence="9">The sequence shown here is derived from an EMBL/GenBank/DDBJ whole genome shotgun (WGS) entry which is preliminary data.</text>
</comment>
<dbReference type="GO" id="GO:0005634">
    <property type="term" value="C:nucleus"/>
    <property type="evidence" value="ECO:0007669"/>
    <property type="project" value="UniProtKB-SubCell"/>
</dbReference>
<feature type="region of interest" description="Disordered" evidence="7">
    <location>
        <begin position="488"/>
        <end position="541"/>
    </location>
</feature>
<dbReference type="GO" id="GO:0035267">
    <property type="term" value="C:NuA4 histone acetyltransferase complex"/>
    <property type="evidence" value="ECO:0007669"/>
    <property type="project" value="TreeGrafter"/>
</dbReference>
<feature type="active site" description="Proton donor/acceptor" evidence="5">
    <location>
        <position position="381"/>
    </location>
</feature>
<comment type="catalytic activity">
    <reaction evidence="6">
        <text>L-lysyl-[protein] + acetyl-CoA = N(6)-acetyl-L-lysyl-[protein] + CoA + H(+)</text>
        <dbReference type="Rhea" id="RHEA:45948"/>
        <dbReference type="Rhea" id="RHEA-COMP:9752"/>
        <dbReference type="Rhea" id="RHEA-COMP:10731"/>
        <dbReference type="ChEBI" id="CHEBI:15378"/>
        <dbReference type="ChEBI" id="CHEBI:29969"/>
        <dbReference type="ChEBI" id="CHEBI:57287"/>
        <dbReference type="ChEBI" id="CHEBI:57288"/>
        <dbReference type="ChEBI" id="CHEBI:61930"/>
        <dbReference type="EC" id="2.3.1.48"/>
    </reaction>
</comment>
<dbReference type="GO" id="GO:0072487">
    <property type="term" value="C:MSL complex"/>
    <property type="evidence" value="ECO:0007669"/>
    <property type="project" value="TreeGrafter"/>
</dbReference>
<dbReference type="FunFam" id="3.40.630.30:FF:000002">
    <property type="entry name" value="Histone acetyltransferase"/>
    <property type="match status" value="1"/>
</dbReference>
<feature type="region of interest" description="Disordered" evidence="7">
    <location>
        <begin position="55"/>
        <end position="120"/>
    </location>
</feature>
<dbReference type="PANTHER" id="PTHR10615">
    <property type="entry name" value="HISTONE ACETYLTRANSFERASE"/>
    <property type="match status" value="1"/>
</dbReference>
<evidence type="ECO:0000313" key="9">
    <source>
        <dbReference type="EMBL" id="GMT34819.1"/>
    </source>
</evidence>
<dbReference type="GO" id="GO:0044545">
    <property type="term" value="C:NSL complex"/>
    <property type="evidence" value="ECO:0007669"/>
    <property type="project" value="TreeGrafter"/>
</dbReference>
<dbReference type="AlphaFoldDB" id="A0AAV5WRN0"/>
<protein>
    <recommendedName>
        <fullName evidence="2 6">Histone acetyltransferase</fullName>
        <ecNumber evidence="2 6">2.3.1.48</ecNumber>
    </recommendedName>
</protein>
<evidence type="ECO:0000256" key="2">
    <source>
        <dbReference type="ARBA" id="ARBA00013184"/>
    </source>
</evidence>
<sequence>EEMKKRGGQVVLSLQMGDDLIEGEYYMIKKRTTPTDSTEIKLAVQIIAIKEVSDRKLEQHRMDATREPPEKRLRFDRELSQDETKSNVSAASQAESRSESQPKSIESSKEPSDKSQTPSSDKVHKLYYVHYYGYDRRLDEWIERDRFIERCADPAIANPFASKMDKKDGAKTRAQTRIHVEFHHLQVDSHQDATTARLEKEHEERTKVRNIESVVMNGYEMNTWYFSPYPYKDTEHTALFVCDFCLVYTDCETEMKLHRSVCQYFEPPGDEIYRDGPNLAMYEVIGKHNKTYCQALCLLSKLFLDHKTLYFDVDTFIFYILCEVTSSGARVMGHFSKEITSDNNLACIMILPPYQRKGYGKLLIQISYELSRREGWVGTPEKPLSDLGKVSYRSYWWWRILEYLDDERVILEDAPCAALAAVTGIETEDIKHTMLAMNMCTIHRDDLNQGQECIVRLSRAAIIQCKVMGIAKPPFLMLKKENLKWMPRNARGPPLPDPLDDAPNRVRIAIPPHMKRPNGAAKEGGENEPPPTVKRKRTAEQ</sequence>
<dbReference type="SUPFAM" id="SSF55729">
    <property type="entry name" value="Acyl-CoA N-acyltransferases (Nat)"/>
    <property type="match status" value="1"/>
</dbReference>
<keyword evidence="10" id="KW-1185">Reference proteome</keyword>
<dbReference type="InterPro" id="IPR036388">
    <property type="entry name" value="WH-like_DNA-bd_sf"/>
</dbReference>
<gene>
    <name evidence="9" type="ORF">PFISCL1PPCAC_26116</name>
</gene>
<dbReference type="InterPro" id="IPR016197">
    <property type="entry name" value="Chromo-like_dom_sf"/>
</dbReference>
<dbReference type="GO" id="GO:0006355">
    <property type="term" value="P:regulation of DNA-templated transcription"/>
    <property type="evidence" value="ECO:0007669"/>
    <property type="project" value="InterPro"/>
</dbReference>
<feature type="non-terminal residue" evidence="9">
    <location>
        <position position="1"/>
    </location>
</feature>
<reference evidence="9" key="1">
    <citation type="submission" date="2023-10" db="EMBL/GenBank/DDBJ databases">
        <title>Genome assembly of Pristionchus species.</title>
        <authorList>
            <person name="Yoshida K."/>
            <person name="Sommer R.J."/>
        </authorList>
    </citation>
    <scope>NUCLEOTIDE SEQUENCE</scope>
    <source>
        <strain evidence="9">RS5133</strain>
    </source>
</reference>
<evidence type="ECO:0000256" key="5">
    <source>
        <dbReference type="PIRSR" id="PIRSR602717-51"/>
    </source>
</evidence>
<comment type="similarity">
    <text evidence="1 6">Belongs to the MYST (SAS/MOZ) family.</text>
</comment>
<dbReference type="Gene3D" id="3.40.630.30">
    <property type="match status" value="1"/>
</dbReference>
<evidence type="ECO:0000256" key="3">
    <source>
        <dbReference type="ARBA" id="ARBA00022679"/>
    </source>
</evidence>
<comment type="subcellular location">
    <subcellularLocation>
        <location evidence="6">Nucleus</location>
    </subcellularLocation>
</comment>
<organism evidence="9 10">
    <name type="scientific">Pristionchus fissidentatus</name>
    <dbReference type="NCBI Taxonomy" id="1538716"/>
    <lineage>
        <taxon>Eukaryota</taxon>
        <taxon>Metazoa</taxon>
        <taxon>Ecdysozoa</taxon>
        <taxon>Nematoda</taxon>
        <taxon>Chromadorea</taxon>
        <taxon>Rhabditida</taxon>
        <taxon>Rhabditina</taxon>
        <taxon>Diplogasteromorpha</taxon>
        <taxon>Diplogasteroidea</taxon>
        <taxon>Neodiplogasteridae</taxon>
        <taxon>Pristionchus</taxon>
    </lineage>
</organism>
<evidence type="ECO:0000256" key="4">
    <source>
        <dbReference type="ARBA" id="ARBA00022990"/>
    </source>
</evidence>
<dbReference type="SUPFAM" id="SSF54160">
    <property type="entry name" value="Chromo domain-like"/>
    <property type="match status" value="1"/>
</dbReference>
<dbReference type="Proteomes" id="UP001432322">
    <property type="component" value="Unassembled WGS sequence"/>
</dbReference>
<keyword evidence="6" id="KW-0539">Nucleus</keyword>
<evidence type="ECO:0000256" key="1">
    <source>
        <dbReference type="ARBA" id="ARBA00010107"/>
    </source>
</evidence>
<evidence type="ECO:0000256" key="6">
    <source>
        <dbReference type="RuleBase" id="RU361211"/>
    </source>
</evidence>
<dbReference type="Pfam" id="PF11717">
    <property type="entry name" value="Tudor-knot"/>
    <property type="match status" value="1"/>
</dbReference>
<dbReference type="InterPro" id="IPR016181">
    <property type="entry name" value="Acyl_CoA_acyltransferase"/>
</dbReference>
<keyword evidence="3" id="KW-0808">Transferase</keyword>
<feature type="domain" description="MYST-type HAT" evidence="8">
    <location>
        <begin position="206"/>
        <end position="487"/>
    </location>
</feature>
<dbReference type="InterPro" id="IPR040706">
    <property type="entry name" value="Zf-MYST"/>
</dbReference>
<dbReference type="InterPro" id="IPR002717">
    <property type="entry name" value="HAT_MYST-type"/>
</dbReference>
<feature type="compositionally biased region" description="Basic and acidic residues" evidence="7">
    <location>
        <begin position="96"/>
        <end position="113"/>
    </location>
</feature>
<dbReference type="EMBL" id="BTSY01000006">
    <property type="protein sequence ID" value="GMT34819.1"/>
    <property type="molecule type" value="Genomic_DNA"/>
</dbReference>